<sequence>MPYKLSFDGRSRIITSIHPVESTNCSLPDSGEALKLPTNTKSRSSLKIILLVLPG</sequence>
<accession>A0A0A9FCU5</accession>
<organism evidence="1">
    <name type="scientific">Arundo donax</name>
    <name type="common">Giant reed</name>
    <name type="synonym">Donax arundinaceus</name>
    <dbReference type="NCBI Taxonomy" id="35708"/>
    <lineage>
        <taxon>Eukaryota</taxon>
        <taxon>Viridiplantae</taxon>
        <taxon>Streptophyta</taxon>
        <taxon>Embryophyta</taxon>
        <taxon>Tracheophyta</taxon>
        <taxon>Spermatophyta</taxon>
        <taxon>Magnoliopsida</taxon>
        <taxon>Liliopsida</taxon>
        <taxon>Poales</taxon>
        <taxon>Poaceae</taxon>
        <taxon>PACMAD clade</taxon>
        <taxon>Arundinoideae</taxon>
        <taxon>Arundineae</taxon>
        <taxon>Arundo</taxon>
    </lineage>
</organism>
<dbReference type="EMBL" id="GBRH01188857">
    <property type="protein sequence ID" value="JAE09039.1"/>
    <property type="molecule type" value="Transcribed_RNA"/>
</dbReference>
<proteinExistence type="predicted"/>
<dbReference type="AlphaFoldDB" id="A0A0A9FCU5"/>
<protein>
    <submittedName>
        <fullName evidence="1">Uncharacterized protein</fullName>
    </submittedName>
</protein>
<name>A0A0A9FCU5_ARUDO</name>
<reference evidence="1" key="1">
    <citation type="submission" date="2014-09" db="EMBL/GenBank/DDBJ databases">
        <authorList>
            <person name="Magalhaes I.L.F."/>
            <person name="Oliveira U."/>
            <person name="Santos F.R."/>
            <person name="Vidigal T.H.D.A."/>
            <person name="Brescovit A.D."/>
            <person name="Santos A.J."/>
        </authorList>
    </citation>
    <scope>NUCLEOTIDE SEQUENCE</scope>
    <source>
        <tissue evidence="1">Shoot tissue taken approximately 20 cm above the soil surface</tissue>
    </source>
</reference>
<reference evidence="1" key="2">
    <citation type="journal article" date="2015" name="Data Brief">
        <title>Shoot transcriptome of the giant reed, Arundo donax.</title>
        <authorList>
            <person name="Barrero R.A."/>
            <person name="Guerrero F.D."/>
            <person name="Moolhuijzen P."/>
            <person name="Goolsby J.A."/>
            <person name="Tidwell J."/>
            <person name="Bellgard S.E."/>
            <person name="Bellgard M.I."/>
        </authorList>
    </citation>
    <scope>NUCLEOTIDE SEQUENCE</scope>
    <source>
        <tissue evidence="1">Shoot tissue taken approximately 20 cm above the soil surface</tissue>
    </source>
</reference>
<evidence type="ECO:0000313" key="1">
    <source>
        <dbReference type="EMBL" id="JAE09039.1"/>
    </source>
</evidence>